<name>A0A8S9RDH0_BRACR</name>
<comment type="caution">
    <text evidence="2">The sequence shown here is derived from an EMBL/GenBank/DDBJ whole genome shotgun (WGS) entry which is preliminary data.</text>
</comment>
<reference evidence="2" key="1">
    <citation type="submission" date="2019-12" db="EMBL/GenBank/DDBJ databases">
        <title>Genome sequencing and annotation of Brassica cretica.</title>
        <authorList>
            <person name="Studholme D.J."/>
            <person name="Sarris P."/>
        </authorList>
    </citation>
    <scope>NUCLEOTIDE SEQUENCE</scope>
    <source>
        <strain evidence="2">PFS-109/04</strain>
        <tissue evidence="2">Leaf</tissue>
    </source>
</reference>
<protein>
    <submittedName>
        <fullName evidence="2">Uncharacterized protein</fullName>
    </submittedName>
</protein>
<feature type="region of interest" description="Disordered" evidence="1">
    <location>
        <begin position="1"/>
        <end position="110"/>
    </location>
</feature>
<proteinExistence type="predicted"/>
<evidence type="ECO:0000313" key="3">
    <source>
        <dbReference type="Proteomes" id="UP000712600"/>
    </source>
</evidence>
<evidence type="ECO:0000256" key="1">
    <source>
        <dbReference type="SAM" id="MobiDB-lite"/>
    </source>
</evidence>
<feature type="compositionally biased region" description="Basic and acidic residues" evidence="1">
    <location>
        <begin position="54"/>
        <end position="86"/>
    </location>
</feature>
<dbReference type="Proteomes" id="UP000712600">
    <property type="component" value="Unassembled WGS sequence"/>
</dbReference>
<evidence type="ECO:0000313" key="2">
    <source>
        <dbReference type="EMBL" id="KAF3570964.1"/>
    </source>
</evidence>
<feature type="compositionally biased region" description="Basic and acidic residues" evidence="1">
    <location>
        <begin position="15"/>
        <end position="41"/>
    </location>
</feature>
<accession>A0A8S9RDH0</accession>
<sequence length="110" mass="12411">MDTRQAEAQLASSGENKRDRSEGRKERRLSDEAERSADQRNWENPNEEPPSTPKKGDTETKTGRPSPEKKARMPEAEPVDHQENARLRKHGPVGESKTGERKSFISSLSL</sequence>
<dbReference type="EMBL" id="QGKX02000095">
    <property type="protein sequence ID" value="KAF3570964.1"/>
    <property type="molecule type" value="Genomic_DNA"/>
</dbReference>
<gene>
    <name evidence="2" type="ORF">F2Q69_00063527</name>
</gene>
<dbReference type="AlphaFoldDB" id="A0A8S9RDH0"/>
<organism evidence="2 3">
    <name type="scientific">Brassica cretica</name>
    <name type="common">Mustard</name>
    <dbReference type="NCBI Taxonomy" id="69181"/>
    <lineage>
        <taxon>Eukaryota</taxon>
        <taxon>Viridiplantae</taxon>
        <taxon>Streptophyta</taxon>
        <taxon>Embryophyta</taxon>
        <taxon>Tracheophyta</taxon>
        <taxon>Spermatophyta</taxon>
        <taxon>Magnoliopsida</taxon>
        <taxon>eudicotyledons</taxon>
        <taxon>Gunneridae</taxon>
        <taxon>Pentapetalae</taxon>
        <taxon>rosids</taxon>
        <taxon>malvids</taxon>
        <taxon>Brassicales</taxon>
        <taxon>Brassicaceae</taxon>
        <taxon>Brassiceae</taxon>
        <taxon>Brassica</taxon>
    </lineage>
</organism>